<evidence type="ECO:0000313" key="2">
    <source>
        <dbReference type="EMBL" id="GAA0716562.1"/>
    </source>
</evidence>
<feature type="compositionally biased region" description="Polar residues" evidence="1">
    <location>
        <begin position="19"/>
        <end position="28"/>
    </location>
</feature>
<dbReference type="EMBL" id="BAAAGE010000001">
    <property type="protein sequence ID" value="GAA0716562.1"/>
    <property type="molecule type" value="Genomic_DNA"/>
</dbReference>
<evidence type="ECO:0000313" key="3">
    <source>
        <dbReference type="Proteomes" id="UP001501758"/>
    </source>
</evidence>
<sequence length="95" mass="10099">MIEDTEANNKGSKEVSVKSRLNISTANTKPARGDLKTADMAPAAAHPINKNLVFVSNLKTRLILELNVDPDPTAGPRRPTDPPNPTVIGAKSSGR</sequence>
<gene>
    <name evidence="2" type="ORF">GCM10009430_12380</name>
</gene>
<protein>
    <submittedName>
        <fullName evidence="2">Uncharacterized protein</fullName>
    </submittedName>
</protein>
<name>A0ABP3TRW1_9FLAO</name>
<organism evidence="2 3">
    <name type="scientific">Aquimarina litoralis</name>
    <dbReference type="NCBI Taxonomy" id="584605"/>
    <lineage>
        <taxon>Bacteria</taxon>
        <taxon>Pseudomonadati</taxon>
        <taxon>Bacteroidota</taxon>
        <taxon>Flavobacteriia</taxon>
        <taxon>Flavobacteriales</taxon>
        <taxon>Flavobacteriaceae</taxon>
        <taxon>Aquimarina</taxon>
    </lineage>
</organism>
<proteinExistence type="predicted"/>
<dbReference type="Proteomes" id="UP001501758">
    <property type="component" value="Unassembled WGS sequence"/>
</dbReference>
<accession>A0ABP3TRW1</accession>
<comment type="caution">
    <text evidence="2">The sequence shown here is derived from an EMBL/GenBank/DDBJ whole genome shotgun (WGS) entry which is preliminary data.</text>
</comment>
<reference evidence="3" key="1">
    <citation type="journal article" date="2019" name="Int. J. Syst. Evol. Microbiol.">
        <title>The Global Catalogue of Microorganisms (GCM) 10K type strain sequencing project: providing services to taxonomists for standard genome sequencing and annotation.</title>
        <authorList>
            <consortium name="The Broad Institute Genomics Platform"/>
            <consortium name="The Broad Institute Genome Sequencing Center for Infectious Disease"/>
            <person name="Wu L."/>
            <person name="Ma J."/>
        </authorList>
    </citation>
    <scope>NUCLEOTIDE SEQUENCE [LARGE SCALE GENOMIC DNA]</scope>
    <source>
        <strain evidence="3">JCM 15974</strain>
    </source>
</reference>
<evidence type="ECO:0000256" key="1">
    <source>
        <dbReference type="SAM" id="MobiDB-lite"/>
    </source>
</evidence>
<keyword evidence="3" id="KW-1185">Reference proteome</keyword>
<feature type="region of interest" description="Disordered" evidence="1">
    <location>
        <begin position="68"/>
        <end position="95"/>
    </location>
</feature>
<feature type="region of interest" description="Disordered" evidence="1">
    <location>
        <begin position="1"/>
        <end position="35"/>
    </location>
</feature>